<proteinExistence type="predicted"/>
<dbReference type="KEGG" id="jda:BW727_101219"/>
<accession>A0A1S6IPW1</accession>
<protein>
    <submittedName>
        <fullName evidence="2">Uncharacterized protein</fullName>
    </submittedName>
</protein>
<reference evidence="2 3" key="1">
    <citation type="journal article" date="2014" name="Int. J. Syst. Evol. Microbiol.">
        <title>Jeotgalibaca dankookensis gen. nov., sp. nov., a member of the family Carnobacteriaceae, isolated from seujeot (Korean traditional food).</title>
        <authorList>
            <person name="Lee D.G."/>
            <person name="Trujillo M.E."/>
            <person name="Kang H."/>
            <person name="Ahn T.Y."/>
        </authorList>
    </citation>
    <scope>NUCLEOTIDE SEQUENCE [LARGE SCALE GENOMIC DNA]</scope>
    <source>
        <strain evidence="2 3">EX-07</strain>
    </source>
</reference>
<dbReference type="Proteomes" id="UP000188993">
    <property type="component" value="Chromosome"/>
</dbReference>
<gene>
    <name evidence="2" type="ORF">BW727_101219</name>
</gene>
<keyword evidence="1" id="KW-1133">Transmembrane helix</keyword>
<evidence type="ECO:0000313" key="2">
    <source>
        <dbReference type="EMBL" id="AQS53586.1"/>
    </source>
</evidence>
<evidence type="ECO:0000256" key="1">
    <source>
        <dbReference type="SAM" id="Phobius"/>
    </source>
</evidence>
<keyword evidence="3" id="KW-1185">Reference proteome</keyword>
<sequence>METLNEILGWLKMKKELIIISITFIIANLIRGFFITYTGFSFNPWQDSFDLIPFLIDFMIWVLSYAGVRLIVTNFTKNRVSKD</sequence>
<organism evidence="2 3">
    <name type="scientific">Jeotgalibaca dankookensis</name>
    <dbReference type="NCBI Taxonomy" id="708126"/>
    <lineage>
        <taxon>Bacteria</taxon>
        <taxon>Bacillati</taxon>
        <taxon>Bacillota</taxon>
        <taxon>Bacilli</taxon>
        <taxon>Lactobacillales</taxon>
        <taxon>Carnobacteriaceae</taxon>
        <taxon>Jeotgalibaca</taxon>
    </lineage>
</organism>
<evidence type="ECO:0000313" key="3">
    <source>
        <dbReference type="Proteomes" id="UP000188993"/>
    </source>
</evidence>
<feature type="transmembrane region" description="Helical" evidence="1">
    <location>
        <begin position="17"/>
        <end position="40"/>
    </location>
</feature>
<keyword evidence="1" id="KW-0472">Membrane</keyword>
<dbReference type="AlphaFoldDB" id="A0A1S6IPW1"/>
<name>A0A1S6IPW1_9LACT</name>
<dbReference type="EMBL" id="CP019728">
    <property type="protein sequence ID" value="AQS53586.1"/>
    <property type="molecule type" value="Genomic_DNA"/>
</dbReference>
<keyword evidence="1" id="KW-0812">Transmembrane</keyword>
<feature type="transmembrane region" description="Helical" evidence="1">
    <location>
        <begin position="52"/>
        <end position="72"/>
    </location>
</feature>